<dbReference type="InterPro" id="IPR010982">
    <property type="entry name" value="Lambda_DNA-bd_dom_sf"/>
</dbReference>
<proteinExistence type="predicted"/>
<accession>A0ABR9N255</accession>
<dbReference type="Gene3D" id="2.60.120.10">
    <property type="entry name" value="Jelly Rolls"/>
    <property type="match status" value="1"/>
</dbReference>
<dbReference type="Pfam" id="PF01381">
    <property type="entry name" value="HTH_3"/>
    <property type="match status" value="1"/>
</dbReference>
<organism evidence="3 4">
    <name type="scientific">Myceligenerans pegani</name>
    <dbReference type="NCBI Taxonomy" id="2776917"/>
    <lineage>
        <taxon>Bacteria</taxon>
        <taxon>Bacillati</taxon>
        <taxon>Actinomycetota</taxon>
        <taxon>Actinomycetes</taxon>
        <taxon>Micrococcales</taxon>
        <taxon>Promicromonosporaceae</taxon>
        <taxon>Myceligenerans</taxon>
    </lineage>
</organism>
<feature type="domain" description="HTH cro/C1-type" evidence="2">
    <location>
        <begin position="50"/>
        <end position="104"/>
    </location>
</feature>
<dbReference type="SUPFAM" id="SSF51182">
    <property type="entry name" value="RmlC-like cupins"/>
    <property type="match status" value="1"/>
</dbReference>
<dbReference type="InterPro" id="IPR013096">
    <property type="entry name" value="Cupin_2"/>
</dbReference>
<comment type="caution">
    <text evidence="3">The sequence shown here is derived from an EMBL/GenBank/DDBJ whole genome shotgun (WGS) entry which is preliminary data.</text>
</comment>
<reference evidence="3 4" key="1">
    <citation type="submission" date="2020-10" db="EMBL/GenBank/DDBJ databases">
        <title>Myceligenerans pegani sp. nov., an endophytic actinomycete isolated from Peganum harmala L. in Xinjiang, China.</title>
        <authorList>
            <person name="Xin L."/>
        </authorList>
    </citation>
    <scope>NUCLEOTIDE SEQUENCE [LARGE SCALE GENOMIC DNA]</scope>
    <source>
        <strain evidence="3 4">TRM65318</strain>
    </source>
</reference>
<dbReference type="CDD" id="cd02209">
    <property type="entry name" value="cupin_XRE_C"/>
    <property type="match status" value="1"/>
</dbReference>
<dbReference type="Gene3D" id="1.10.260.40">
    <property type="entry name" value="lambda repressor-like DNA-binding domains"/>
    <property type="match status" value="1"/>
</dbReference>
<dbReference type="SUPFAM" id="SSF47413">
    <property type="entry name" value="lambda repressor-like DNA-binding domains"/>
    <property type="match status" value="1"/>
</dbReference>
<dbReference type="Pfam" id="PF07883">
    <property type="entry name" value="Cupin_2"/>
    <property type="match status" value="1"/>
</dbReference>
<dbReference type="PANTHER" id="PTHR46797:SF1">
    <property type="entry name" value="METHYLPHOSPHONATE SYNTHASE"/>
    <property type="match status" value="1"/>
</dbReference>
<keyword evidence="4" id="KW-1185">Reference proteome</keyword>
<dbReference type="InterPro" id="IPR014710">
    <property type="entry name" value="RmlC-like_jellyroll"/>
</dbReference>
<dbReference type="PANTHER" id="PTHR46797">
    <property type="entry name" value="HTH-TYPE TRANSCRIPTIONAL REGULATOR"/>
    <property type="match status" value="1"/>
</dbReference>
<dbReference type="PROSITE" id="PS50943">
    <property type="entry name" value="HTH_CROC1"/>
    <property type="match status" value="1"/>
</dbReference>
<evidence type="ECO:0000313" key="4">
    <source>
        <dbReference type="Proteomes" id="UP000625527"/>
    </source>
</evidence>
<evidence type="ECO:0000259" key="2">
    <source>
        <dbReference type="PROSITE" id="PS50943"/>
    </source>
</evidence>
<dbReference type="CDD" id="cd00093">
    <property type="entry name" value="HTH_XRE"/>
    <property type="match status" value="1"/>
</dbReference>
<evidence type="ECO:0000313" key="3">
    <source>
        <dbReference type="EMBL" id="MBE1877728.1"/>
    </source>
</evidence>
<dbReference type="InterPro" id="IPR001387">
    <property type="entry name" value="Cro/C1-type_HTH"/>
</dbReference>
<dbReference type="InterPro" id="IPR011051">
    <property type="entry name" value="RmlC_Cupin_sf"/>
</dbReference>
<dbReference type="EMBL" id="JADAQT010000105">
    <property type="protein sequence ID" value="MBE1877728.1"/>
    <property type="molecule type" value="Genomic_DNA"/>
</dbReference>
<dbReference type="InterPro" id="IPR050807">
    <property type="entry name" value="TransReg_Diox_bact_type"/>
</dbReference>
<dbReference type="Proteomes" id="UP000625527">
    <property type="component" value="Unassembled WGS sequence"/>
</dbReference>
<sequence length="228" mass="25081">MPRASPRARSRSGSRSCGHHLRAARLVQAILQNWQGGTVAEELRQIGPRLRAARRARGWTLDELASRAGMSASTLSRLESGKRQASLELLLPLTRRLGIRVDDLLPPEDADPRVRRPAIRRDGMVIAPLAPEGSPIHTYKITYPPVTALPEQRVHDGYEWLYVLTGKLRLRLGAQDLVLTRGEAAEFDTRTPHAMSAAGGRPAQVISIFNDDGARIHTRTDAPDGEDG</sequence>
<dbReference type="SMART" id="SM00530">
    <property type="entry name" value="HTH_XRE"/>
    <property type="match status" value="1"/>
</dbReference>
<gene>
    <name evidence="3" type="ORF">IHE71_18730</name>
</gene>
<protein>
    <submittedName>
        <fullName evidence="3">Helix-turn-helix domain-containing protein</fullName>
    </submittedName>
</protein>
<name>A0ABR9N255_9MICO</name>
<evidence type="ECO:0000256" key="1">
    <source>
        <dbReference type="ARBA" id="ARBA00023125"/>
    </source>
</evidence>
<keyword evidence="1" id="KW-0238">DNA-binding</keyword>